<keyword evidence="1" id="KW-0732">Signal</keyword>
<comment type="caution">
    <text evidence="2">The sequence shown here is derived from an EMBL/GenBank/DDBJ whole genome shotgun (WGS) entry which is preliminary data.</text>
</comment>
<reference evidence="2" key="1">
    <citation type="journal article" date="2021" name="bioRxiv">
        <title>Whole Genome Assembly and Annotation of Northern Wild Rice, Zizania palustris L., Supports a Whole Genome Duplication in the Zizania Genus.</title>
        <authorList>
            <person name="Haas M."/>
            <person name="Kono T."/>
            <person name="Macchietto M."/>
            <person name="Millas R."/>
            <person name="McGilp L."/>
            <person name="Shao M."/>
            <person name="Duquette J."/>
            <person name="Hirsch C.N."/>
            <person name="Kimball J."/>
        </authorList>
    </citation>
    <scope>NUCLEOTIDE SEQUENCE</scope>
    <source>
        <tissue evidence="2">Fresh leaf tissue</tissue>
    </source>
</reference>
<dbReference type="Proteomes" id="UP000729402">
    <property type="component" value="Unassembled WGS sequence"/>
</dbReference>
<protein>
    <submittedName>
        <fullName evidence="2">Uncharacterized protein</fullName>
    </submittedName>
</protein>
<sequence>MPAMGKLSPASHSLFITCLLALYILMIPSNAIPLSRVQRLPLQESGEMPFVRGSTANLEIVHTSDRIIGSRSSEAKG</sequence>
<gene>
    <name evidence="2" type="ORF">GUJ93_ZPchr0002g24213</name>
</gene>
<proteinExistence type="predicted"/>
<accession>A0A8J5RZ12</accession>
<feature type="chain" id="PRO_5035196209" evidence="1">
    <location>
        <begin position="32"/>
        <end position="77"/>
    </location>
</feature>
<dbReference type="EMBL" id="JAAALK010000287">
    <property type="protein sequence ID" value="KAG8056729.1"/>
    <property type="molecule type" value="Genomic_DNA"/>
</dbReference>
<feature type="signal peptide" evidence="1">
    <location>
        <begin position="1"/>
        <end position="31"/>
    </location>
</feature>
<evidence type="ECO:0000313" key="3">
    <source>
        <dbReference type="Proteomes" id="UP000729402"/>
    </source>
</evidence>
<keyword evidence="3" id="KW-1185">Reference proteome</keyword>
<name>A0A8J5RZ12_ZIZPA</name>
<reference evidence="2" key="2">
    <citation type="submission" date="2021-02" db="EMBL/GenBank/DDBJ databases">
        <authorList>
            <person name="Kimball J.A."/>
            <person name="Haas M.W."/>
            <person name="Macchietto M."/>
            <person name="Kono T."/>
            <person name="Duquette J."/>
            <person name="Shao M."/>
        </authorList>
    </citation>
    <scope>NUCLEOTIDE SEQUENCE</scope>
    <source>
        <tissue evidence="2">Fresh leaf tissue</tissue>
    </source>
</reference>
<dbReference type="AlphaFoldDB" id="A0A8J5RZ12"/>
<dbReference type="OrthoDB" id="747636at2759"/>
<evidence type="ECO:0000256" key="1">
    <source>
        <dbReference type="SAM" id="SignalP"/>
    </source>
</evidence>
<organism evidence="2 3">
    <name type="scientific">Zizania palustris</name>
    <name type="common">Northern wild rice</name>
    <dbReference type="NCBI Taxonomy" id="103762"/>
    <lineage>
        <taxon>Eukaryota</taxon>
        <taxon>Viridiplantae</taxon>
        <taxon>Streptophyta</taxon>
        <taxon>Embryophyta</taxon>
        <taxon>Tracheophyta</taxon>
        <taxon>Spermatophyta</taxon>
        <taxon>Magnoliopsida</taxon>
        <taxon>Liliopsida</taxon>
        <taxon>Poales</taxon>
        <taxon>Poaceae</taxon>
        <taxon>BOP clade</taxon>
        <taxon>Oryzoideae</taxon>
        <taxon>Oryzeae</taxon>
        <taxon>Zizaniinae</taxon>
        <taxon>Zizania</taxon>
    </lineage>
</organism>
<evidence type="ECO:0000313" key="2">
    <source>
        <dbReference type="EMBL" id="KAG8056729.1"/>
    </source>
</evidence>